<dbReference type="Gene3D" id="3.10.560.10">
    <property type="entry name" value="Outer membrane lipoprotein wza domain like"/>
    <property type="match status" value="2"/>
</dbReference>
<keyword evidence="5" id="KW-1185">Reference proteome</keyword>
<feature type="signal peptide" evidence="2">
    <location>
        <begin position="1"/>
        <end position="29"/>
    </location>
</feature>
<dbReference type="InterPro" id="IPR003715">
    <property type="entry name" value="Poly_export_N"/>
</dbReference>
<protein>
    <submittedName>
        <fullName evidence="4">Polysaccharide export protein</fullName>
    </submittedName>
</protein>
<sequence>MKLRRAIGAPLRCLGLAAAVMLTSCTAIAPGAGGPTAGAINKSDGVMIGSAPIQVVDVTDPLARFVEAAHRERPLSQTLGDAAVTQTIIGHGDLLQVTVMEAPPAVLFGGNRSFGASSVAGGEMIGSSATIPELMVDENGQIRVPFAGAITAAGRTPQQVERQIQARLKGMAHDPQVSVRIAQNMSSTVAVVGEVGKSGRVPITPTGERLLDVISLAGGPSRPVGKVMVQVTRQGQVAAQPLEEIIRDPAQNIRVGRNDIVTLHYQPYSFTALGAASKSGEIDFESTGLTLANAMGRVGGLRDDRANAKGAFVFRFETPSAVAPEIAAISPRTADGRIPIIYRVDFRNPATLFAAQHFPMRDEDILYVASAPISDLQRFVGILSSMAFTFIGLGQAVPGLVQ</sequence>
<feature type="chain" id="PRO_5026296317" evidence="2">
    <location>
        <begin position="30"/>
        <end position="402"/>
    </location>
</feature>
<organism evidence="4 5">
    <name type="scientific">Sphingomonas piscis</name>
    <dbReference type="NCBI Taxonomy" id="2714943"/>
    <lineage>
        <taxon>Bacteria</taxon>
        <taxon>Pseudomonadati</taxon>
        <taxon>Pseudomonadota</taxon>
        <taxon>Alphaproteobacteria</taxon>
        <taxon>Sphingomonadales</taxon>
        <taxon>Sphingomonadaceae</taxon>
        <taxon>Sphingomonas</taxon>
    </lineage>
</organism>
<dbReference type="Gene3D" id="3.30.1950.10">
    <property type="entry name" value="wza like domain"/>
    <property type="match status" value="1"/>
</dbReference>
<dbReference type="GO" id="GO:0015159">
    <property type="term" value="F:polysaccharide transmembrane transporter activity"/>
    <property type="evidence" value="ECO:0007669"/>
    <property type="project" value="InterPro"/>
</dbReference>
<dbReference type="EMBL" id="CP049869">
    <property type="protein sequence ID" value="QIK78063.1"/>
    <property type="molecule type" value="Genomic_DNA"/>
</dbReference>
<dbReference type="Pfam" id="PF02563">
    <property type="entry name" value="Poly_export"/>
    <property type="match status" value="1"/>
</dbReference>
<accession>A0A6G7YMU4</accession>
<dbReference type="Proteomes" id="UP000503222">
    <property type="component" value="Chromosome"/>
</dbReference>
<dbReference type="InterPro" id="IPR049712">
    <property type="entry name" value="Poly_export"/>
</dbReference>
<dbReference type="PANTHER" id="PTHR33619:SF3">
    <property type="entry name" value="POLYSACCHARIDE EXPORT PROTEIN GFCE-RELATED"/>
    <property type="match status" value="1"/>
</dbReference>
<dbReference type="AlphaFoldDB" id="A0A6G7YMU4"/>
<evidence type="ECO:0000313" key="4">
    <source>
        <dbReference type="EMBL" id="QIK78063.1"/>
    </source>
</evidence>
<evidence type="ECO:0000313" key="5">
    <source>
        <dbReference type="Proteomes" id="UP000503222"/>
    </source>
</evidence>
<reference evidence="4 5" key="1">
    <citation type="submission" date="2020-03" db="EMBL/GenBank/DDBJ databases">
        <title>Sphingomonas sp. nov., isolated from fish.</title>
        <authorList>
            <person name="Hyun D.-W."/>
            <person name="Bae J.-W."/>
        </authorList>
    </citation>
    <scope>NUCLEOTIDE SEQUENCE [LARGE SCALE GENOMIC DNA]</scope>
    <source>
        <strain evidence="4 5">HDW15B</strain>
    </source>
</reference>
<evidence type="ECO:0000256" key="1">
    <source>
        <dbReference type="ARBA" id="ARBA00022729"/>
    </source>
</evidence>
<dbReference type="KEGG" id="spii:G7077_03185"/>
<dbReference type="PANTHER" id="PTHR33619">
    <property type="entry name" value="POLYSACCHARIDE EXPORT PROTEIN GFCE-RELATED"/>
    <property type="match status" value="1"/>
</dbReference>
<dbReference type="PROSITE" id="PS51257">
    <property type="entry name" value="PROKAR_LIPOPROTEIN"/>
    <property type="match status" value="1"/>
</dbReference>
<evidence type="ECO:0000256" key="2">
    <source>
        <dbReference type="SAM" id="SignalP"/>
    </source>
</evidence>
<proteinExistence type="predicted"/>
<name>A0A6G7YMU4_9SPHN</name>
<evidence type="ECO:0000259" key="3">
    <source>
        <dbReference type="Pfam" id="PF02563"/>
    </source>
</evidence>
<gene>
    <name evidence="4" type="ORF">G7077_03185</name>
</gene>
<keyword evidence="1 2" id="KW-0732">Signal</keyword>
<feature type="domain" description="Polysaccharide export protein N-terminal" evidence="3">
    <location>
        <begin position="84"/>
        <end position="181"/>
    </location>
</feature>